<comment type="caution">
    <text evidence="1">The sequence shown here is derived from an EMBL/GenBank/DDBJ whole genome shotgun (WGS) entry which is preliminary data.</text>
</comment>
<dbReference type="HOGENOM" id="CLU_3426573_0_0_10"/>
<reference evidence="1 2" key="1">
    <citation type="journal article" date="2007" name="Nature">
        <title>Light stimulates growth of proteorhodopsin-containing marine Flavobacteria.</title>
        <authorList>
            <person name="Gomez-Consarnau L."/>
            <person name="Gonzalez J.M."/>
            <person name="Coll-Llado M."/>
            <person name="Gourdon P."/>
            <person name="Pascher T."/>
            <person name="Neutze R."/>
            <person name="Pedros-Alio C."/>
            <person name="Pinhassi J."/>
        </authorList>
    </citation>
    <scope>NUCLEOTIDE SEQUENCE [LARGE SCALE GENOMIC DNA]</scope>
    <source>
        <strain evidence="1 2">MED217</strain>
    </source>
</reference>
<accession>A3XG49</accession>
<gene>
    <name evidence="1" type="ORF">MED217_15205</name>
</gene>
<protein>
    <submittedName>
        <fullName evidence="1">Uncharacterized protein</fullName>
    </submittedName>
</protein>
<dbReference type="Proteomes" id="UP000001601">
    <property type="component" value="Unassembled WGS sequence"/>
</dbReference>
<dbReference type="AlphaFoldDB" id="A3XG49"/>
<evidence type="ECO:0000313" key="1">
    <source>
        <dbReference type="EMBL" id="EAQ50902.1"/>
    </source>
</evidence>
<sequence>MDFFFVLSMENSIFFQVEGIF</sequence>
<dbReference type="EMBL" id="AANC01000001">
    <property type="protein sequence ID" value="EAQ50902.1"/>
    <property type="molecule type" value="Genomic_DNA"/>
</dbReference>
<proteinExistence type="predicted"/>
<name>A3XG49_LEEBM</name>
<evidence type="ECO:0000313" key="2">
    <source>
        <dbReference type="Proteomes" id="UP000001601"/>
    </source>
</evidence>
<keyword evidence="2" id="KW-1185">Reference proteome</keyword>
<organism evidence="1 2">
    <name type="scientific">Leeuwenhoekiella blandensis (strain CECT 7118 / CCUG 51940 / KCTC 22103 / MED217)</name>
    <name type="common">Flavobacterium sp. (strain MED217)</name>
    <dbReference type="NCBI Taxonomy" id="398720"/>
    <lineage>
        <taxon>Bacteria</taxon>
        <taxon>Pseudomonadati</taxon>
        <taxon>Bacteroidota</taxon>
        <taxon>Flavobacteriia</taxon>
        <taxon>Flavobacteriales</taxon>
        <taxon>Flavobacteriaceae</taxon>
        <taxon>Leeuwenhoekiella</taxon>
    </lineage>
</organism>